<dbReference type="EMBL" id="JANDHW010000001">
    <property type="protein sequence ID" value="MCP9610656.1"/>
    <property type="molecule type" value="Genomic_DNA"/>
</dbReference>
<feature type="transmembrane region" description="Helical" evidence="1">
    <location>
        <begin position="121"/>
        <end position="137"/>
    </location>
</feature>
<dbReference type="RefSeq" id="WP_255025187.1">
    <property type="nucleotide sequence ID" value="NZ_JANDHW010000001.1"/>
</dbReference>
<gene>
    <name evidence="3" type="ORF">NMU02_00920</name>
</gene>
<dbReference type="Proteomes" id="UP001205603">
    <property type="component" value="Unassembled WGS sequence"/>
</dbReference>
<feature type="transmembrane region" description="Helical" evidence="1">
    <location>
        <begin position="142"/>
        <end position="164"/>
    </location>
</feature>
<dbReference type="InterPro" id="IPR052529">
    <property type="entry name" value="Bact_Transport_Assoc"/>
</dbReference>
<keyword evidence="1" id="KW-0812">Transmembrane</keyword>
<feature type="transmembrane region" description="Helical" evidence="1">
    <location>
        <begin position="318"/>
        <end position="338"/>
    </location>
</feature>
<feature type="transmembrane region" description="Helical" evidence="1">
    <location>
        <begin position="216"/>
        <end position="237"/>
    </location>
</feature>
<evidence type="ECO:0000313" key="3">
    <source>
        <dbReference type="EMBL" id="MCP9610656.1"/>
    </source>
</evidence>
<protein>
    <submittedName>
        <fullName evidence="3">DUF418 domain-containing protein</fullName>
    </submittedName>
</protein>
<feature type="transmembrane region" description="Helical" evidence="1">
    <location>
        <begin position="286"/>
        <end position="306"/>
    </location>
</feature>
<feature type="transmembrane region" description="Helical" evidence="1">
    <location>
        <begin position="350"/>
        <end position="372"/>
    </location>
</feature>
<comment type="caution">
    <text evidence="3">The sequence shown here is derived from an EMBL/GenBank/DDBJ whole genome shotgun (WGS) entry which is preliminary data.</text>
</comment>
<proteinExistence type="predicted"/>
<feature type="transmembrane region" description="Helical" evidence="1">
    <location>
        <begin position="60"/>
        <end position="82"/>
    </location>
</feature>
<sequence length="403" mass="46678">MNSSTMLTKTNRIEVADVLRGFAVLGITLIHFIERFSLNSHPIETNNFLLFTDRIIWDSVFFNFSGKAYCIFALLFGFSFFIQDNSQKEKGKDFRRRFAWRLVLLFFIACINSALFPGEILVLYALLGYVLIAVCRLSSRTVLIIAIILLLQPIEWGQIIYALIHPEYIINAQLDAPYWEMVNAAQKEASFFEMCKTAIWTGNIANMGWMLLHGRITQTAGLFMIGMLIGRNYLFLFSEKNIKFWMIAFIIATITFFPLYGLISVLPDFISRESLLVPSTLLLQSLSNIAYTGILFAGIILLYYLTKFKRILHLLAPYGRMSLTNYLSQSFIGGFLFYNWGLELYRYTGITVSFLMGVCVFLLQYFFCLWWLHSHRQGPLEWLWKKATWIKIRKKIISSTVLS</sequence>
<evidence type="ECO:0000259" key="2">
    <source>
        <dbReference type="Pfam" id="PF04235"/>
    </source>
</evidence>
<accession>A0ABT1MHD8</accession>
<reference evidence="3 4" key="1">
    <citation type="submission" date="2022-07" db="EMBL/GenBank/DDBJ databases">
        <title>Fecal culturing of patients with breast cancer.</title>
        <authorList>
            <person name="Teng N.M.Y."/>
            <person name="Kiu R."/>
            <person name="Evans R."/>
            <person name="Baker D.J."/>
            <person name="Zenner C."/>
            <person name="Robinson S.D."/>
            <person name="Hall L.J."/>
        </authorList>
    </citation>
    <scope>NUCLEOTIDE SEQUENCE [LARGE SCALE GENOMIC DNA]</scope>
    <source>
        <strain evidence="3 4">LH1063</strain>
    </source>
</reference>
<evidence type="ECO:0000313" key="4">
    <source>
        <dbReference type="Proteomes" id="UP001205603"/>
    </source>
</evidence>
<keyword evidence="4" id="KW-1185">Reference proteome</keyword>
<dbReference type="Pfam" id="PF04235">
    <property type="entry name" value="DUF418"/>
    <property type="match status" value="1"/>
</dbReference>
<evidence type="ECO:0000256" key="1">
    <source>
        <dbReference type="SAM" id="Phobius"/>
    </source>
</evidence>
<dbReference type="PANTHER" id="PTHR30590">
    <property type="entry name" value="INNER MEMBRANE PROTEIN"/>
    <property type="match status" value="1"/>
</dbReference>
<feature type="domain" description="DUF418" evidence="2">
    <location>
        <begin position="230"/>
        <end position="391"/>
    </location>
</feature>
<keyword evidence="1" id="KW-0472">Membrane</keyword>
<name>A0ABT1MHD8_9BACT</name>
<feature type="transmembrane region" description="Helical" evidence="1">
    <location>
        <begin position="244"/>
        <end position="266"/>
    </location>
</feature>
<dbReference type="PANTHER" id="PTHR30590:SF2">
    <property type="entry name" value="INNER MEMBRANE PROTEIN"/>
    <property type="match status" value="1"/>
</dbReference>
<dbReference type="InterPro" id="IPR007349">
    <property type="entry name" value="DUF418"/>
</dbReference>
<feature type="transmembrane region" description="Helical" evidence="1">
    <location>
        <begin position="21"/>
        <end position="40"/>
    </location>
</feature>
<feature type="transmembrane region" description="Helical" evidence="1">
    <location>
        <begin position="98"/>
        <end position="115"/>
    </location>
</feature>
<keyword evidence="1" id="KW-1133">Transmembrane helix</keyword>
<organism evidence="3 4">
    <name type="scientific">Coprobacter tertius</name>
    <dbReference type="NCBI Taxonomy" id="2944915"/>
    <lineage>
        <taxon>Bacteria</taxon>
        <taxon>Pseudomonadati</taxon>
        <taxon>Bacteroidota</taxon>
        <taxon>Bacteroidia</taxon>
        <taxon>Bacteroidales</taxon>
        <taxon>Barnesiellaceae</taxon>
        <taxon>Coprobacter</taxon>
    </lineage>
</organism>